<proteinExistence type="predicted"/>
<evidence type="ECO:0000313" key="1">
    <source>
        <dbReference type="EMBL" id="KAI2391573.1"/>
    </source>
</evidence>
<reference evidence="1" key="1">
    <citation type="journal article" date="2022" name="bioRxiv">
        <title>Population genetic analysis of Ophidiomyces ophidiicola, the causative agent of snake fungal disease, indicates recent introductions to the USA.</title>
        <authorList>
            <person name="Ladner J.T."/>
            <person name="Palmer J.M."/>
            <person name="Ettinger C.L."/>
            <person name="Stajich J.E."/>
            <person name="Farrell T.M."/>
            <person name="Glorioso B.M."/>
            <person name="Lawson B."/>
            <person name="Price S.J."/>
            <person name="Stengle A.G."/>
            <person name="Grear D.A."/>
            <person name="Lorch J.M."/>
        </authorList>
    </citation>
    <scope>NUCLEOTIDE SEQUENCE</scope>
    <source>
        <strain evidence="1">NWHC 24266-5</strain>
    </source>
</reference>
<comment type="caution">
    <text evidence="1">The sequence shown here is derived from an EMBL/GenBank/DDBJ whole genome shotgun (WGS) entry which is preliminary data.</text>
</comment>
<protein>
    <submittedName>
        <fullName evidence="1">Uncharacterized protein</fullName>
    </submittedName>
</protein>
<dbReference type="EMBL" id="JALBCA010000011">
    <property type="protein sequence ID" value="KAI2391573.1"/>
    <property type="molecule type" value="Genomic_DNA"/>
</dbReference>
<organism evidence="1">
    <name type="scientific">Ophidiomyces ophidiicola</name>
    <dbReference type="NCBI Taxonomy" id="1387563"/>
    <lineage>
        <taxon>Eukaryota</taxon>
        <taxon>Fungi</taxon>
        <taxon>Dikarya</taxon>
        <taxon>Ascomycota</taxon>
        <taxon>Pezizomycotina</taxon>
        <taxon>Eurotiomycetes</taxon>
        <taxon>Eurotiomycetidae</taxon>
        <taxon>Onygenales</taxon>
        <taxon>Onygenaceae</taxon>
        <taxon>Ophidiomyces</taxon>
    </lineage>
</organism>
<sequence>MADKDAIELIDKICALKNEAVVHDGDTVRFGTTDNDARRVREHLNMHARKLILTLQKPNMAVWDTIRRCAILSPIKILQDVGVFRYLAGRESATAKELATELGAEESLLIRMIRPLVAEGLFSEVGEEVYSLTVSGSPYALPAFEDSITFSIAFMPVVMGNPSFFRNYGYREPVSHDGLNTPMAAYFQKPGYGFFDYLKDNPDIQKVFASSMGAHTKSANLSSSVYPYGEKLLLKKGEDETGVAIVDVAGGTGVVLQEILNRYPGIKGRMVTQDLQATFDTLTEKPQRIELMAHDIFTEQPIKGASAYHLKRILHDWSDGQSLIILKNIVSAMENGHSKLLVMDSIIPPTSATFSQAMGDHSMMTFGGKERNERQWRELLSSAGLKIVQIYVGPEPEALIECEKV</sequence>
<gene>
    <name evidence="1" type="ORF">LOY88_001097</name>
</gene>
<name>A0ACB8V3J4_9EURO</name>
<accession>A0ACB8V3J4</accession>